<gene>
    <name evidence="7" type="ORF">JYU34_000741</name>
</gene>
<dbReference type="PANTHER" id="PTHR46321:SF1">
    <property type="entry name" value="KIF-BINDING PROTEIN"/>
    <property type="match status" value="1"/>
</dbReference>
<comment type="caution">
    <text evidence="7">The sequence shown here is derived from an EMBL/GenBank/DDBJ whole genome shotgun (WGS) entry which is preliminary data.</text>
</comment>
<evidence type="ECO:0000256" key="1">
    <source>
        <dbReference type="ARBA" id="ARBA00004245"/>
    </source>
</evidence>
<name>A0ABQ7R8H1_PLUXY</name>
<dbReference type="Proteomes" id="UP000823941">
    <property type="component" value="Chromosome 1"/>
</dbReference>
<reference evidence="7 8" key="1">
    <citation type="submission" date="2021-06" db="EMBL/GenBank/DDBJ databases">
        <title>A haploid diamondback moth (Plutella xylostella L.) genome assembly resolves 31 chromosomes and identifies a diamide resistance mutation.</title>
        <authorList>
            <person name="Ward C.M."/>
            <person name="Perry K.D."/>
            <person name="Baker G."/>
            <person name="Powis K."/>
            <person name="Heckel D.G."/>
            <person name="Baxter S.W."/>
        </authorList>
    </citation>
    <scope>NUCLEOTIDE SEQUENCE [LARGE SCALE GENOMIC DNA]</scope>
    <source>
        <strain evidence="7 8">LV</strain>
        <tissue evidence="7">Single pupa</tissue>
    </source>
</reference>
<accession>A0ABQ7R8H1</accession>
<feature type="region of interest" description="Disordered" evidence="6">
    <location>
        <begin position="518"/>
        <end position="541"/>
    </location>
</feature>
<feature type="compositionally biased region" description="Gly residues" evidence="6">
    <location>
        <begin position="486"/>
        <end position="495"/>
    </location>
</feature>
<organism evidence="7 8">
    <name type="scientific">Plutella xylostella</name>
    <name type="common">Diamondback moth</name>
    <name type="synonym">Plutella maculipennis</name>
    <dbReference type="NCBI Taxonomy" id="51655"/>
    <lineage>
        <taxon>Eukaryota</taxon>
        <taxon>Metazoa</taxon>
        <taxon>Ecdysozoa</taxon>
        <taxon>Arthropoda</taxon>
        <taxon>Hexapoda</taxon>
        <taxon>Insecta</taxon>
        <taxon>Pterygota</taxon>
        <taxon>Neoptera</taxon>
        <taxon>Endopterygota</taxon>
        <taxon>Lepidoptera</taxon>
        <taxon>Glossata</taxon>
        <taxon>Ditrysia</taxon>
        <taxon>Yponomeutoidea</taxon>
        <taxon>Plutellidae</taxon>
        <taxon>Plutella</taxon>
    </lineage>
</organism>
<evidence type="ECO:0000256" key="5">
    <source>
        <dbReference type="ARBA" id="ARBA00023212"/>
    </source>
</evidence>
<keyword evidence="5" id="KW-0206">Cytoskeleton</keyword>
<dbReference type="Pfam" id="PF12309">
    <property type="entry name" value="KBP_C"/>
    <property type="match status" value="1"/>
</dbReference>
<protein>
    <recommendedName>
        <fullName evidence="3">KIF-binding protein</fullName>
    </recommendedName>
</protein>
<dbReference type="EMBL" id="JAHIBW010000001">
    <property type="protein sequence ID" value="KAG7313589.1"/>
    <property type="molecule type" value="Genomic_DNA"/>
</dbReference>
<keyword evidence="4" id="KW-0963">Cytoplasm</keyword>
<dbReference type="PANTHER" id="PTHR46321">
    <property type="entry name" value="KIF1-BINDING PROTEIN"/>
    <property type="match status" value="1"/>
</dbReference>
<evidence type="ECO:0000313" key="8">
    <source>
        <dbReference type="Proteomes" id="UP000823941"/>
    </source>
</evidence>
<feature type="region of interest" description="Disordered" evidence="6">
    <location>
        <begin position="475"/>
        <end position="495"/>
    </location>
</feature>
<dbReference type="InterPro" id="IPR022083">
    <property type="entry name" value="KBP"/>
</dbReference>
<evidence type="ECO:0000313" key="7">
    <source>
        <dbReference type="EMBL" id="KAG7313589.1"/>
    </source>
</evidence>
<proteinExistence type="inferred from homology"/>
<evidence type="ECO:0000256" key="2">
    <source>
        <dbReference type="ARBA" id="ARBA00010305"/>
    </source>
</evidence>
<evidence type="ECO:0000256" key="4">
    <source>
        <dbReference type="ARBA" id="ARBA00022490"/>
    </source>
</evidence>
<comment type="subcellular location">
    <subcellularLocation>
        <location evidence="1">Cytoplasm</location>
        <location evidence="1">Cytoskeleton</location>
    </subcellularLocation>
</comment>
<evidence type="ECO:0000256" key="3">
    <source>
        <dbReference type="ARBA" id="ARBA00016840"/>
    </source>
</evidence>
<sequence length="541" mass="61573">MDALVRINQMFESFRSAIRDKRSVERGRAAPLLHALGGELAALGRRDRPALRRAAAMQACLSLLAAKNLPLSLLEKRNTLQAAFHKLKPHYLKKECLFIFLRVQNLLCYYLIQLDQLSLAQTILENMETLYDNINKTQPFEYVDAEDLFTPAPVEDLPTLDPAKIDQLMTNNIEMQAFLYNKLGLQHKYVLYSHTALRRRLETRDCDPVAWAVRAARLARHFLSLQQLAPARHHLCAAYKLLRSCRDQSKLLPDQLTTQPDFDSNFLELCHYWIKYGLTIFQLSKKKILNKHFGDNPSQMDWWKAVELDEKLRGAPSLDQVKETTGEGDATAPDESLYQFKTLELEEWERPVPLALVTNMDEAKRLFAFTHKWVTRARRYCDLDQSPSQHVSCSLQLAELYEHLAFFERDVDRQYGIQKCRAEVLESLHSVLKTCDSTAAQVEVIRELSQVQLELMALNLQKLWREESRTQLNSEVESVVPSMRSGGSGAAGGARGAGVRLRAAAALTARLNRLSGQLADPPRPFSLHSTRSKSADSSVLN</sequence>
<keyword evidence="8" id="KW-1185">Reference proteome</keyword>
<comment type="similarity">
    <text evidence="2">Belongs to the KIF-binding protein family.</text>
</comment>
<evidence type="ECO:0000256" key="6">
    <source>
        <dbReference type="SAM" id="MobiDB-lite"/>
    </source>
</evidence>